<reference evidence="1" key="2">
    <citation type="submission" date="2021-01" db="EMBL/GenBank/DDBJ databases">
        <authorList>
            <person name="Schikora-Tamarit M.A."/>
        </authorList>
    </citation>
    <scope>NUCLEOTIDE SEQUENCE</scope>
    <source>
        <strain evidence="1">CBS6075</strain>
    </source>
</reference>
<evidence type="ECO:0000313" key="1">
    <source>
        <dbReference type="EMBL" id="KAH3671860.1"/>
    </source>
</evidence>
<evidence type="ECO:0000313" key="2">
    <source>
        <dbReference type="Proteomes" id="UP000769157"/>
    </source>
</evidence>
<dbReference type="GeneID" id="70232014"/>
<dbReference type="Proteomes" id="UP000769157">
    <property type="component" value="Unassembled WGS sequence"/>
</dbReference>
<dbReference type="EMBL" id="JAEUBE010000042">
    <property type="protein sequence ID" value="KAH3671860.1"/>
    <property type="molecule type" value="Genomic_DNA"/>
</dbReference>
<dbReference type="AlphaFoldDB" id="A0A9P8PHZ2"/>
<proteinExistence type="predicted"/>
<sequence>MTVSAPVRLIPSPPDLFMNFSRMSNTLVICVKINTRCPFGIRSSSKLDSFCSLPQSYCKSDLSGNVTDNLICAWWNGLSSCCCRISACTWSGISKSIVFWVTTLGVTKAYFSTVSVSDWALVETDCTILSSSSWLKFSLLNRSNFTKSNRFDELSNLGSTGFKSASSCWICSLNNLEAETSLKLSALNEFQLESRVGVRFKKPRSTDGFCDLLRWPRTTKSLSSKLEATFFSIAKLVKIGLTSNKSGWLQTFLNCIKQLMILKKFPLASVSLVCALLMKSSYNSLCLLERRQ</sequence>
<reference evidence="1" key="1">
    <citation type="journal article" date="2021" name="Open Biol.">
        <title>Shared evolutionary footprints suggest mitochondrial oxidative damage underlies multiple complex I losses in fungi.</title>
        <authorList>
            <person name="Schikora-Tamarit M.A."/>
            <person name="Marcet-Houben M."/>
            <person name="Nosek J."/>
            <person name="Gabaldon T."/>
        </authorList>
    </citation>
    <scope>NUCLEOTIDE SEQUENCE</scope>
    <source>
        <strain evidence="1">CBS6075</strain>
    </source>
</reference>
<organism evidence="1 2">
    <name type="scientific">Ogataea philodendri</name>
    <dbReference type="NCBI Taxonomy" id="1378263"/>
    <lineage>
        <taxon>Eukaryota</taxon>
        <taxon>Fungi</taxon>
        <taxon>Dikarya</taxon>
        <taxon>Ascomycota</taxon>
        <taxon>Saccharomycotina</taxon>
        <taxon>Pichiomycetes</taxon>
        <taxon>Pichiales</taxon>
        <taxon>Pichiaceae</taxon>
        <taxon>Ogataea</taxon>
    </lineage>
</organism>
<keyword evidence="2" id="KW-1185">Reference proteome</keyword>
<dbReference type="RefSeq" id="XP_046064975.1">
    <property type="nucleotide sequence ID" value="XM_046205914.1"/>
</dbReference>
<comment type="caution">
    <text evidence="1">The sequence shown here is derived from an EMBL/GenBank/DDBJ whole genome shotgun (WGS) entry which is preliminary data.</text>
</comment>
<protein>
    <submittedName>
        <fullName evidence="1">Uncharacterized protein</fullName>
    </submittedName>
</protein>
<accession>A0A9P8PHZ2</accession>
<name>A0A9P8PHZ2_9ASCO</name>
<gene>
    <name evidence="1" type="ORF">OGAPHI_000046</name>
</gene>